<accession>A0A450UCF5</accession>
<evidence type="ECO:0000313" key="2">
    <source>
        <dbReference type="EMBL" id="VFJ90919.1"/>
    </source>
</evidence>
<dbReference type="Pfam" id="PF10387">
    <property type="entry name" value="DUF2442"/>
    <property type="match status" value="1"/>
</dbReference>
<dbReference type="Gene3D" id="3.30.2020.10">
    <property type="entry name" value="NE0471-like N-terminal domain"/>
    <property type="match status" value="1"/>
</dbReference>
<proteinExistence type="predicted"/>
<dbReference type="EMBL" id="CAADFG010000018">
    <property type="protein sequence ID" value="VFJ89901.1"/>
    <property type="molecule type" value="Genomic_DNA"/>
</dbReference>
<evidence type="ECO:0000313" key="1">
    <source>
        <dbReference type="EMBL" id="VFJ89901.1"/>
    </source>
</evidence>
<dbReference type="InterPro" id="IPR018841">
    <property type="entry name" value="DUF2442"/>
</dbReference>
<evidence type="ECO:0008006" key="4">
    <source>
        <dbReference type="Google" id="ProtNLM"/>
    </source>
</evidence>
<dbReference type="EMBL" id="CAADFI010000012">
    <property type="protein sequence ID" value="VFJ90919.1"/>
    <property type="molecule type" value="Genomic_DNA"/>
</dbReference>
<dbReference type="EMBL" id="CAADFJ010000017">
    <property type="protein sequence ID" value="VFJ97929.1"/>
    <property type="molecule type" value="Genomic_DNA"/>
</dbReference>
<organism evidence="1">
    <name type="scientific">Candidatus Kentrum eta</name>
    <dbReference type="NCBI Taxonomy" id="2126337"/>
    <lineage>
        <taxon>Bacteria</taxon>
        <taxon>Pseudomonadati</taxon>
        <taxon>Pseudomonadota</taxon>
        <taxon>Gammaproteobacteria</taxon>
        <taxon>Candidatus Kentrum</taxon>
    </lineage>
</organism>
<reference evidence="1" key="1">
    <citation type="submission" date="2019-02" db="EMBL/GenBank/DDBJ databases">
        <authorList>
            <person name="Gruber-Vodicka R. H."/>
            <person name="Seah K. B. B."/>
        </authorList>
    </citation>
    <scope>NUCLEOTIDE SEQUENCE</scope>
    <source>
        <strain evidence="3">BECK_SA2B12</strain>
        <strain evidence="1">BECK_SA2B15</strain>
        <strain evidence="2">BECK_SA2B20</strain>
    </source>
</reference>
<sequence length="97" mass="11547">MLAINHAEYVGDYRIHLSFNDGRQGIADLEKTLFHDKRPIFSDLKKKSNFRAFKVDHGTIVWPNELDLAPEYLFYLVFKEDDNYREQFRQWGYESAG</sequence>
<dbReference type="InterPro" id="IPR036782">
    <property type="entry name" value="NE0471-like_N"/>
</dbReference>
<gene>
    <name evidence="1" type="ORF">BECKH772A_GA0070896_1001816</name>
    <name evidence="2" type="ORF">BECKH772B_GA0070898_1001220</name>
    <name evidence="3" type="ORF">BECKH772C_GA0070978_1001716</name>
</gene>
<dbReference type="AlphaFoldDB" id="A0A450UCF5"/>
<dbReference type="SUPFAM" id="SSF143880">
    <property type="entry name" value="NE0471 N-terminal domain-like"/>
    <property type="match status" value="1"/>
</dbReference>
<protein>
    <recommendedName>
        <fullName evidence="4">DUF2442 domain-containing protein</fullName>
    </recommendedName>
</protein>
<name>A0A450UCF5_9GAMM</name>
<evidence type="ECO:0000313" key="3">
    <source>
        <dbReference type="EMBL" id="VFJ97929.1"/>
    </source>
</evidence>